<evidence type="ECO:0000256" key="1">
    <source>
        <dbReference type="SAM" id="MobiDB-lite"/>
    </source>
</evidence>
<dbReference type="Pfam" id="PF00657">
    <property type="entry name" value="Lipase_GDSL"/>
    <property type="match status" value="1"/>
</dbReference>
<dbReference type="AlphaFoldDB" id="A0A9P9XEJ4"/>
<dbReference type="PANTHER" id="PTHR43695:SF2">
    <property type="entry name" value="PUTATIVE (AFU_ORTHOLOGUE AFUA_2G17250)-RELATED"/>
    <property type="match status" value="1"/>
</dbReference>
<dbReference type="CDD" id="cd01821">
    <property type="entry name" value="Rhamnogalacturan_acetylesterase_like"/>
    <property type="match status" value="1"/>
</dbReference>
<feature type="compositionally biased region" description="Polar residues" evidence="1">
    <location>
        <begin position="134"/>
        <end position="143"/>
    </location>
</feature>
<sequence>MEWCGVQYLQQMTTLEIRVRSTKRGEKEAGFLALGGAAVCLGLHQGFESFSLAAPVFDRGRRGKVQVVNEAVGILVKGKGGPEMVLVYEEDGRPVRRRTSACGVAPTPSASSSASQSLPRSTQQAAAPPEEDWNQTTTTEDSTMKPQALLSAAAFLPAFVSAAPSADKRAAKPPAFFLAGDSTTAVQSTGGGGWGNGFLSFLKKPAFGTNYGRNGRTTVDYVSQGHWATVKDAVKSNTANFDVYVTIQFGHNDQKPEKNISLDQYQTNLGNLAKEIKALGATPILVTPLTRRSFNSAGVVTNNLSNERERTIAAATETKTTYIDLNLNSRKYVQAIGETKAHSYNLVESDNTHLNAEGSVVFGRLVADLVLQKNKGLEQWFTPNKTLSDEIWKAINSSTV</sequence>
<dbReference type="EMBL" id="SDAQ01000037">
    <property type="protein sequence ID" value="KAI3552196.1"/>
    <property type="molecule type" value="Genomic_DNA"/>
</dbReference>
<evidence type="ECO:0000313" key="2">
    <source>
        <dbReference type="EMBL" id="KAI3552196.1"/>
    </source>
</evidence>
<dbReference type="Proteomes" id="UP001056436">
    <property type="component" value="Unassembled WGS sequence"/>
</dbReference>
<dbReference type="Gene3D" id="3.40.50.1110">
    <property type="entry name" value="SGNH hydrolase"/>
    <property type="match status" value="1"/>
</dbReference>
<comment type="caution">
    <text evidence="2">The sequence shown here is derived from an EMBL/GenBank/DDBJ whole genome shotgun (WGS) entry which is preliminary data.</text>
</comment>
<dbReference type="InterPro" id="IPR001087">
    <property type="entry name" value="GDSL"/>
</dbReference>
<dbReference type="OrthoDB" id="5041285at2759"/>
<dbReference type="SUPFAM" id="SSF52266">
    <property type="entry name" value="SGNH hydrolase"/>
    <property type="match status" value="1"/>
</dbReference>
<feature type="region of interest" description="Disordered" evidence="1">
    <location>
        <begin position="99"/>
        <end position="143"/>
    </location>
</feature>
<protein>
    <submittedName>
        <fullName evidence="2">GDSL-like Lipase/Acylhydrolase</fullName>
    </submittedName>
</protein>
<dbReference type="InterPro" id="IPR036514">
    <property type="entry name" value="SGNH_hydro_sf"/>
</dbReference>
<dbReference type="PANTHER" id="PTHR43695">
    <property type="entry name" value="PUTATIVE (AFU_ORTHOLOGUE AFUA_2G17250)-RELATED"/>
    <property type="match status" value="1"/>
</dbReference>
<organism evidence="2 3">
    <name type="scientific">Colletotrichum abscissum</name>
    <dbReference type="NCBI Taxonomy" id="1671311"/>
    <lineage>
        <taxon>Eukaryota</taxon>
        <taxon>Fungi</taxon>
        <taxon>Dikarya</taxon>
        <taxon>Ascomycota</taxon>
        <taxon>Pezizomycotina</taxon>
        <taxon>Sordariomycetes</taxon>
        <taxon>Hypocreomycetidae</taxon>
        <taxon>Glomerellales</taxon>
        <taxon>Glomerellaceae</taxon>
        <taxon>Colletotrichum</taxon>
        <taxon>Colletotrichum acutatum species complex</taxon>
    </lineage>
</organism>
<dbReference type="GO" id="GO:0016787">
    <property type="term" value="F:hydrolase activity"/>
    <property type="evidence" value="ECO:0007669"/>
    <property type="project" value="InterPro"/>
</dbReference>
<keyword evidence="3" id="KW-1185">Reference proteome</keyword>
<gene>
    <name evidence="2" type="ORF">CABS02_07097</name>
</gene>
<proteinExistence type="predicted"/>
<dbReference type="InterPro" id="IPR037459">
    <property type="entry name" value="RhgT-like"/>
</dbReference>
<accession>A0A9P9XEJ4</accession>
<evidence type="ECO:0000313" key="3">
    <source>
        <dbReference type="Proteomes" id="UP001056436"/>
    </source>
</evidence>
<feature type="compositionally biased region" description="Low complexity" evidence="1">
    <location>
        <begin position="105"/>
        <end position="121"/>
    </location>
</feature>
<name>A0A9P9XEJ4_9PEZI</name>
<reference evidence="2" key="1">
    <citation type="submission" date="2019-01" db="EMBL/GenBank/DDBJ databases">
        <title>Colletotrichum abscissum LGMF1257.</title>
        <authorList>
            <person name="Baroncelli R."/>
        </authorList>
    </citation>
    <scope>NUCLEOTIDE SEQUENCE</scope>
    <source>
        <strain evidence="2">Ca142</strain>
    </source>
</reference>